<dbReference type="SUPFAM" id="SSF56219">
    <property type="entry name" value="DNase I-like"/>
    <property type="match status" value="1"/>
</dbReference>
<protein>
    <submittedName>
        <fullName evidence="1">Uncharacterized protein</fullName>
    </submittedName>
</protein>
<evidence type="ECO:0000313" key="1">
    <source>
        <dbReference type="EMBL" id="WVZ96922.1"/>
    </source>
</evidence>
<dbReference type="AlphaFoldDB" id="A0AAQ3UUX9"/>
<proteinExistence type="predicted"/>
<evidence type="ECO:0000313" key="2">
    <source>
        <dbReference type="Proteomes" id="UP001341281"/>
    </source>
</evidence>
<accession>A0AAQ3UUX9</accession>
<gene>
    <name evidence="1" type="ORF">U9M48_042502</name>
</gene>
<name>A0AAQ3UUX9_PASNO</name>
<keyword evidence="2" id="KW-1185">Reference proteome</keyword>
<organism evidence="1 2">
    <name type="scientific">Paspalum notatum var. saurae</name>
    <dbReference type="NCBI Taxonomy" id="547442"/>
    <lineage>
        <taxon>Eukaryota</taxon>
        <taxon>Viridiplantae</taxon>
        <taxon>Streptophyta</taxon>
        <taxon>Embryophyta</taxon>
        <taxon>Tracheophyta</taxon>
        <taxon>Spermatophyta</taxon>
        <taxon>Magnoliopsida</taxon>
        <taxon>Liliopsida</taxon>
        <taxon>Poales</taxon>
        <taxon>Poaceae</taxon>
        <taxon>PACMAD clade</taxon>
        <taxon>Panicoideae</taxon>
        <taxon>Andropogonodae</taxon>
        <taxon>Paspaleae</taxon>
        <taxon>Paspalinae</taxon>
        <taxon>Paspalum</taxon>
    </lineage>
</organism>
<dbReference type="InterPro" id="IPR036691">
    <property type="entry name" value="Endo/exonu/phosph_ase_sf"/>
</dbReference>
<sequence length="68" mass="7874">MALVIGDGGDFNITCCPQEKNNANYFNSQLKEIELTGCQLTWVNNREVQTFEKMDRILVCTDWELKFP</sequence>
<reference evidence="1 2" key="1">
    <citation type="submission" date="2024-02" db="EMBL/GenBank/DDBJ databases">
        <title>High-quality chromosome-scale genome assembly of Pensacola bahiagrass (Paspalum notatum Flugge var. saurae).</title>
        <authorList>
            <person name="Vega J.M."/>
            <person name="Podio M."/>
            <person name="Orjuela J."/>
            <person name="Siena L.A."/>
            <person name="Pessino S.C."/>
            <person name="Combes M.C."/>
            <person name="Mariac C."/>
            <person name="Albertini E."/>
            <person name="Pupilli F."/>
            <person name="Ortiz J.P.A."/>
            <person name="Leblanc O."/>
        </authorList>
    </citation>
    <scope>NUCLEOTIDE SEQUENCE [LARGE SCALE GENOMIC DNA]</scope>
    <source>
        <strain evidence="1">R1</strain>
        <tissue evidence="1">Leaf</tissue>
    </source>
</reference>
<dbReference type="EMBL" id="CP144754">
    <property type="protein sequence ID" value="WVZ96922.1"/>
    <property type="molecule type" value="Genomic_DNA"/>
</dbReference>
<dbReference type="Proteomes" id="UP001341281">
    <property type="component" value="Chromosome 10"/>
</dbReference>